<dbReference type="Gene3D" id="3.20.20.450">
    <property type="entry name" value="EAL domain"/>
    <property type="match status" value="1"/>
</dbReference>
<evidence type="ECO:0000313" key="10">
    <source>
        <dbReference type="EMBL" id="KNY25620.1"/>
    </source>
</evidence>
<comment type="caution">
    <text evidence="10">The sequence shown here is derived from an EMBL/GenBank/DDBJ whole genome shotgun (WGS) entry which is preliminary data.</text>
</comment>
<dbReference type="STRING" id="398512.Bccel_0880"/>
<dbReference type="InterPro" id="IPR000160">
    <property type="entry name" value="GGDEF_dom"/>
</dbReference>
<dbReference type="Gene3D" id="6.10.340.10">
    <property type="match status" value="1"/>
</dbReference>
<dbReference type="SUPFAM" id="SSF55073">
    <property type="entry name" value="Nucleotide cyclase"/>
    <property type="match status" value="1"/>
</dbReference>
<dbReference type="OrthoDB" id="9762141at2"/>
<dbReference type="PROSITE" id="PS50885">
    <property type="entry name" value="HAMP"/>
    <property type="match status" value="1"/>
</dbReference>
<dbReference type="GO" id="GO:0071111">
    <property type="term" value="F:cyclic-guanylate-specific phosphodiesterase activity"/>
    <property type="evidence" value="ECO:0007669"/>
    <property type="project" value="InterPro"/>
</dbReference>
<dbReference type="PROSITE" id="PS50887">
    <property type="entry name" value="GGDEF"/>
    <property type="match status" value="1"/>
</dbReference>
<evidence type="ECO:0000256" key="5">
    <source>
        <dbReference type="ARBA" id="ARBA00023136"/>
    </source>
</evidence>
<protein>
    <submittedName>
        <fullName evidence="10">Diguanylate cyclase/phosphodiesterase</fullName>
    </submittedName>
</protein>
<evidence type="ECO:0000259" key="9">
    <source>
        <dbReference type="PROSITE" id="PS50887"/>
    </source>
</evidence>
<dbReference type="CDD" id="cd06225">
    <property type="entry name" value="HAMP"/>
    <property type="match status" value="1"/>
</dbReference>
<evidence type="ECO:0000256" key="3">
    <source>
        <dbReference type="ARBA" id="ARBA00022692"/>
    </source>
</evidence>
<feature type="domain" description="EAL" evidence="7">
    <location>
        <begin position="527"/>
        <end position="782"/>
    </location>
</feature>
<evidence type="ECO:0000256" key="4">
    <source>
        <dbReference type="ARBA" id="ARBA00022989"/>
    </source>
</evidence>
<dbReference type="GO" id="GO:0007165">
    <property type="term" value="P:signal transduction"/>
    <property type="evidence" value="ECO:0007669"/>
    <property type="project" value="InterPro"/>
</dbReference>
<dbReference type="InterPro" id="IPR001633">
    <property type="entry name" value="EAL_dom"/>
</dbReference>
<dbReference type="Pfam" id="PF00990">
    <property type="entry name" value="GGDEF"/>
    <property type="match status" value="1"/>
</dbReference>
<evidence type="ECO:0000256" key="6">
    <source>
        <dbReference type="SAM" id="Phobius"/>
    </source>
</evidence>
<feature type="domain" description="HAMP" evidence="8">
    <location>
        <begin position="310"/>
        <end position="350"/>
    </location>
</feature>
<keyword evidence="11" id="KW-1185">Reference proteome</keyword>
<dbReference type="Proteomes" id="UP000036923">
    <property type="component" value="Unassembled WGS sequence"/>
</dbReference>
<dbReference type="SUPFAM" id="SSF103190">
    <property type="entry name" value="Sensory domain-like"/>
    <property type="match status" value="1"/>
</dbReference>
<dbReference type="InterPro" id="IPR029151">
    <property type="entry name" value="Sensor-like_sf"/>
</dbReference>
<dbReference type="InterPro" id="IPR033479">
    <property type="entry name" value="dCache_1"/>
</dbReference>
<dbReference type="Pfam" id="PF02743">
    <property type="entry name" value="dCache_1"/>
    <property type="match status" value="1"/>
</dbReference>
<name>A0A0L6JIQ6_9FIRM</name>
<evidence type="ECO:0000256" key="2">
    <source>
        <dbReference type="ARBA" id="ARBA00022475"/>
    </source>
</evidence>
<proteinExistence type="predicted"/>
<keyword evidence="5 6" id="KW-0472">Membrane</keyword>
<dbReference type="Gene3D" id="3.30.450.20">
    <property type="entry name" value="PAS domain"/>
    <property type="match status" value="1"/>
</dbReference>
<dbReference type="PANTHER" id="PTHR33121:SF71">
    <property type="entry name" value="OXYGEN SENSOR PROTEIN DOSP"/>
    <property type="match status" value="1"/>
</dbReference>
<feature type="transmembrane region" description="Helical" evidence="6">
    <location>
        <begin position="12"/>
        <end position="33"/>
    </location>
</feature>
<dbReference type="eggNOG" id="COG5001">
    <property type="taxonomic scope" value="Bacteria"/>
</dbReference>
<dbReference type="CDD" id="cd01949">
    <property type="entry name" value="GGDEF"/>
    <property type="match status" value="1"/>
</dbReference>
<gene>
    <name evidence="10" type="ORF">Bccel_0880</name>
</gene>
<dbReference type="RefSeq" id="WP_050753090.1">
    <property type="nucleotide sequence ID" value="NZ_JQKC01000014.1"/>
</dbReference>
<reference evidence="11" key="1">
    <citation type="submission" date="2015-07" db="EMBL/GenBank/DDBJ databases">
        <title>Near-Complete Genome Sequence of the Cellulolytic Bacterium Bacteroides (Pseudobacteroides) cellulosolvens ATCC 35603.</title>
        <authorList>
            <person name="Dassa B."/>
            <person name="Utturkar S.M."/>
            <person name="Klingeman D.M."/>
            <person name="Hurt R.A."/>
            <person name="Keller M."/>
            <person name="Xu J."/>
            <person name="Reddy Y.H.K."/>
            <person name="Borovok I."/>
            <person name="Grinberg I.R."/>
            <person name="Lamed R."/>
            <person name="Zhivin O."/>
            <person name="Bayer E.A."/>
            <person name="Brown S.D."/>
        </authorList>
    </citation>
    <scope>NUCLEOTIDE SEQUENCE [LARGE SCALE GENOMIC DNA]</scope>
    <source>
        <strain evidence="11">DSM 2933</strain>
    </source>
</reference>
<dbReference type="CDD" id="cd01948">
    <property type="entry name" value="EAL"/>
    <property type="match status" value="1"/>
</dbReference>
<dbReference type="SMART" id="SM00052">
    <property type="entry name" value="EAL"/>
    <property type="match status" value="1"/>
</dbReference>
<dbReference type="Pfam" id="PF00563">
    <property type="entry name" value="EAL"/>
    <property type="match status" value="1"/>
</dbReference>
<evidence type="ECO:0000256" key="1">
    <source>
        <dbReference type="ARBA" id="ARBA00004651"/>
    </source>
</evidence>
<dbReference type="InterPro" id="IPR003660">
    <property type="entry name" value="HAMP_dom"/>
</dbReference>
<dbReference type="PROSITE" id="PS50883">
    <property type="entry name" value="EAL"/>
    <property type="match status" value="1"/>
</dbReference>
<dbReference type="InterPro" id="IPR029787">
    <property type="entry name" value="Nucleotide_cyclase"/>
</dbReference>
<dbReference type="EMBL" id="LGTC01000001">
    <property type="protein sequence ID" value="KNY25620.1"/>
    <property type="molecule type" value="Genomic_DNA"/>
</dbReference>
<evidence type="ECO:0000259" key="7">
    <source>
        <dbReference type="PROSITE" id="PS50883"/>
    </source>
</evidence>
<dbReference type="SMART" id="SM00267">
    <property type="entry name" value="GGDEF"/>
    <property type="match status" value="1"/>
</dbReference>
<feature type="transmembrane region" description="Helical" evidence="6">
    <location>
        <begin position="276"/>
        <end position="297"/>
    </location>
</feature>
<keyword evidence="4 6" id="KW-1133">Transmembrane helix</keyword>
<dbReference type="NCBIfam" id="TIGR00254">
    <property type="entry name" value="GGDEF"/>
    <property type="match status" value="1"/>
</dbReference>
<dbReference type="InterPro" id="IPR050706">
    <property type="entry name" value="Cyclic-di-GMP_PDE-like"/>
</dbReference>
<dbReference type="InterPro" id="IPR043128">
    <property type="entry name" value="Rev_trsase/Diguanyl_cyclase"/>
</dbReference>
<dbReference type="GO" id="GO:0005886">
    <property type="term" value="C:plasma membrane"/>
    <property type="evidence" value="ECO:0007669"/>
    <property type="project" value="UniProtKB-SubCell"/>
</dbReference>
<sequence>MLAKFAKKSLRIYIVVTNIFTILLPVCLTGFIINNIINGYLENEITKKNHIIASTISNQLNQLLIAPSNILKHVIAEAEHDENYDFNAQISLLLKQYDLFDNVELISIDGKVISTYPRDRSLIGKDVSKEEYFKEVKAMKTYWSLPYISKKTGQLTVNTAVSGYKYLITAYLNLKNFSNTSYNIIEAYGKDIDVVVLDENGTYVSNSSLKQLFKREIDPNFQKIKTLVSSKNPIDIVYSNNEKKIVSTSLIPVTGWYVLVYQSYDSAFEAKSKANMIFIISAIVSIVLFFIVSLLRANSMSRLFEKFDIQTQAIASGNSSEKIKIDSFSEFSNLEEKFNLMIEKLQSREEKLKWIAYNDTLTGLKNRSFLLNHLEVLLDKNNGNKSVGIIYFDLDNFKTINDTYGHSYGDMLLSEVSKRLIAINNDSYIIARIGGDEFVVINSCMVDIWEMADFSNRILKALEEPFVFEDNQLFIGASIGISAYPKDAQTVEELLKCADMAMYFAKENGKNKWQIFDSKMKEIVERNLNVERYLRKAIDRNEFSLSYQPQFHTITNKMRGFEVLLRWDNDELGGNVEPVEFIRVAENSGFINEIGEWVIRSACKKLEYLWNNYFDDFIISVNISPIQLMQHNFIDLIESIISQYSILPEMLEFEITESVFIESYDQARINLEKIKKMGIKISLDDFGTGYSSLSYLNNLPIDSLKIDRTFVSDVSKGIFKETMLESIIILAHKLGLDVIAEGVETRDQLFSVRKFNCDFAQGFHFSEPISESDLDDYLKHKGYKSFRNSNSNYKDYGAYHY</sequence>
<evidence type="ECO:0000313" key="11">
    <source>
        <dbReference type="Proteomes" id="UP000036923"/>
    </source>
</evidence>
<comment type="subcellular location">
    <subcellularLocation>
        <location evidence="1">Cell membrane</location>
        <topology evidence="1">Multi-pass membrane protein</topology>
    </subcellularLocation>
</comment>
<dbReference type="InterPro" id="IPR035919">
    <property type="entry name" value="EAL_sf"/>
</dbReference>
<keyword evidence="3 6" id="KW-0812">Transmembrane</keyword>
<keyword evidence="2" id="KW-1003">Cell membrane</keyword>
<dbReference type="PANTHER" id="PTHR33121">
    <property type="entry name" value="CYCLIC DI-GMP PHOSPHODIESTERASE PDEF"/>
    <property type="match status" value="1"/>
</dbReference>
<dbReference type="AlphaFoldDB" id="A0A0L6JIQ6"/>
<organism evidence="10 11">
    <name type="scientific">Pseudobacteroides cellulosolvens ATCC 35603 = DSM 2933</name>
    <dbReference type="NCBI Taxonomy" id="398512"/>
    <lineage>
        <taxon>Bacteria</taxon>
        <taxon>Bacillati</taxon>
        <taxon>Bacillota</taxon>
        <taxon>Clostridia</taxon>
        <taxon>Eubacteriales</taxon>
        <taxon>Oscillospiraceae</taxon>
        <taxon>Pseudobacteroides</taxon>
    </lineage>
</organism>
<accession>A0A0L6JIQ6</accession>
<evidence type="ECO:0000259" key="8">
    <source>
        <dbReference type="PROSITE" id="PS50885"/>
    </source>
</evidence>
<dbReference type="Gene3D" id="3.30.70.270">
    <property type="match status" value="1"/>
</dbReference>
<feature type="domain" description="GGDEF" evidence="9">
    <location>
        <begin position="385"/>
        <end position="518"/>
    </location>
</feature>
<dbReference type="SUPFAM" id="SSF141868">
    <property type="entry name" value="EAL domain-like"/>
    <property type="match status" value="1"/>
</dbReference>